<evidence type="ECO:0000313" key="2">
    <source>
        <dbReference type="Proteomes" id="UP001140096"/>
    </source>
</evidence>
<keyword evidence="2" id="KW-1185">Reference proteome</keyword>
<sequence length="174" mass="18428">MLPVAKPLTKQALEEHILLLEREEAAAARAPTSQRSANSPASPTAFPQISGNKLVHIIDYLTAQRCMTQESLPITNASHESLLSEKDGCLAGLHADVPASSRRKGKGAAVRKSLHMLAAIAMSDIAQSPAQAGEDRGVVSHLTSISALPASGMERRKRLGIFNHGKAVASSHNK</sequence>
<dbReference type="Proteomes" id="UP001140096">
    <property type="component" value="Unassembled WGS sequence"/>
</dbReference>
<gene>
    <name evidence="1" type="ORF">H4S07_006978</name>
</gene>
<comment type="caution">
    <text evidence="1">The sequence shown here is derived from an EMBL/GenBank/DDBJ whole genome shotgun (WGS) entry which is preliminary data.</text>
</comment>
<accession>A0ACC1KS59</accession>
<evidence type="ECO:0000313" key="1">
    <source>
        <dbReference type="EMBL" id="KAJ2793683.1"/>
    </source>
</evidence>
<dbReference type="EMBL" id="JANBUP010004594">
    <property type="protein sequence ID" value="KAJ2793683.1"/>
    <property type="molecule type" value="Genomic_DNA"/>
</dbReference>
<name>A0ACC1KS59_9FUNG</name>
<protein>
    <submittedName>
        <fullName evidence="1">Uncharacterized protein</fullName>
    </submittedName>
</protein>
<reference evidence="1" key="1">
    <citation type="submission" date="2022-07" db="EMBL/GenBank/DDBJ databases">
        <title>Phylogenomic reconstructions and comparative analyses of Kickxellomycotina fungi.</title>
        <authorList>
            <person name="Reynolds N.K."/>
            <person name="Stajich J.E."/>
            <person name="Barry K."/>
            <person name="Grigoriev I.V."/>
            <person name="Crous P."/>
            <person name="Smith M.E."/>
        </authorList>
    </citation>
    <scope>NUCLEOTIDE SEQUENCE</scope>
    <source>
        <strain evidence="1">CBS 102833</strain>
    </source>
</reference>
<organism evidence="1 2">
    <name type="scientific">Coemansia furcata</name>
    <dbReference type="NCBI Taxonomy" id="417177"/>
    <lineage>
        <taxon>Eukaryota</taxon>
        <taxon>Fungi</taxon>
        <taxon>Fungi incertae sedis</taxon>
        <taxon>Zoopagomycota</taxon>
        <taxon>Kickxellomycotina</taxon>
        <taxon>Kickxellomycetes</taxon>
        <taxon>Kickxellales</taxon>
        <taxon>Kickxellaceae</taxon>
        <taxon>Coemansia</taxon>
    </lineage>
</organism>
<feature type="non-terminal residue" evidence="1">
    <location>
        <position position="174"/>
    </location>
</feature>
<proteinExistence type="predicted"/>